<evidence type="ECO:0000313" key="1">
    <source>
        <dbReference type="EMBL" id="TLE09298.1"/>
    </source>
</evidence>
<protein>
    <recommendedName>
        <fullName evidence="3">Thioredoxin reductase</fullName>
    </recommendedName>
</protein>
<evidence type="ECO:0000313" key="2">
    <source>
        <dbReference type="Proteomes" id="UP000029857"/>
    </source>
</evidence>
<proteinExistence type="predicted"/>
<sequence>MFLFDREVKTYTIKAPNGLEVIFDSKTNLIMPNGKYPNEKYPDLVKAPEIKARMILDARKEMDSSPYKNYKPLLYKKDSIVNGFMGAKTSNLYMLEWKKIYLKESVKGKEIAPWTKAEKAYYQSLNGRERYNYLVARSGIESSIIVYKHIALREIERPKEQIYLQTYDKAKKEYEALLLSIEKEDFYFKSDDEKWDIYKRQFAKFESVIQKLEFVYTKSRDYKAGLLLAEVYMNDDYYVAAALAQYPYDDKEELSLSIKRIKSTIQAKTKRSVNILLELIEAYNLPDAYYGMYRYCVIQKQSGSVVKVYYNAPNIIKTPEYWFELALQYGSYDAFKSLSNDLNRELLNAEYCLSLGILGNKDGFIWAGLGLNRWGFATRASQAHILALQLGYENELRLGKQYMKLLKKIPKDEYGLRPFLTEYIDILFSEELNRTNYEGDPSFLRLEFLNEKIKSGELLSPTDPKATKESRETYRKIAMSWHKNPYDAIGFKEEWEDYQVERHAKRVVLRAKILALTPPQGYPNAPFYYFPEEIEERFEKGELDFKQDPRIPAIYRESFPQELRDKIQSYAKKHNIKN</sequence>
<dbReference type="RefSeq" id="WP_052092965.1">
    <property type="nucleotide sequence ID" value="NZ_CAMCCI010000097.1"/>
</dbReference>
<reference evidence="1 2" key="1">
    <citation type="journal article" date="2014" name="Genome Announc.">
        <title>Draft genome sequences of eight enterohepatic helicobacter species isolated from both laboratory and wild rodents.</title>
        <authorList>
            <person name="Sheh A."/>
            <person name="Shen Z."/>
            <person name="Fox J.G."/>
        </authorList>
    </citation>
    <scope>NUCLEOTIDE SEQUENCE [LARGE SCALE GENOMIC DNA]</scope>
    <source>
        <strain evidence="1 2">ATCC 49320</strain>
    </source>
</reference>
<dbReference type="Proteomes" id="UP000029857">
    <property type="component" value="Unassembled WGS sequence"/>
</dbReference>
<name>A0A4U8U7I7_9HELI</name>
<gene>
    <name evidence="1" type="ORF">LS79_008230</name>
</gene>
<dbReference type="EMBL" id="JRPJ02000032">
    <property type="protein sequence ID" value="TLE09298.1"/>
    <property type="molecule type" value="Genomic_DNA"/>
</dbReference>
<accession>A0A4U8U7I7</accession>
<evidence type="ECO:0008006" key="3">
    <source>
        <dbReference type="Google" id="ProtNLM"/>
    </source>
</evidence>
<organism evidence="1 2">
    <name type="scientific">Helicobacter bilis</name>
    <dbReference type="NCBI Taxonomy" id="37372"/>
    <lineage>
        <taxon>Bacteria</taxon>
        <taxon>Pseudomonadati</taxon>
        <taxon>Campylobacterota</taxon>
        <taxon>Epsilonproteobacteria</taxon>
        <taxon>Campylobacterales</taxon>
        <taxon>Helicobacteraceae</taxon>
        <taxon>Helicobacter</taxon>
    </lineage>
</organism>
<dbReference type="AlphaFoldDB" id="A0A4U8U7I7"/>
<comment type="caution">
    <text evidence="1">The sequence shown here is derived from an EMBL/GenBank/DDBJ whole genome shotgun (WGS) entry which is preliminary data.</text>
</comment>